<protein>
    <submittedName>
        <fullName evidence="1">Uncharacterized protein</fullName>
    </submittedName>
</protein>
<dbReference type="Proteomes" id="UP000553632">
    <property type="component" value="Unassembled WGS sequence"/>
</dbReference>
<gene>
    <name evidence="1" type="ORF">FOZ63_016047</name>
</gene>
<comment type="caution">
    <text evidence="1">The sequence shown here is derived from an EMBL/GenBank/DDBJ whole genome shotgun (WGS) entry which is preliminary data.</text>
</comment>
<proteinExistence type="predicted"/>
<dbReference type="AlphaFoldDB" id="A0A7J6TCG5"/>
<sequence>MICDHGFFGAEVGKLARQPVSGDRCAVAKLDDVTLRTFGGSHDSGASLTIVKKKFLPEGCVISPVSVTTVTALPSVCLSFLGTTTVTVHFYDSPTMLSRPEQRPGGLPGDASGTIGFGDLVSVFKRMPVAFASST</sequence>
<name>A0A7J6TCG5_PEROL</name>
<evidence type="ECO:0000313" key="1">
    <source>
        <dbReference type="EMBL" id="KAF4742805.1"/>
    </source>
</evidence>
<reference evidence="1 2" key="1">
    <citation type="submission" date="2020-04" db="EMBL/GenBank/DDBJ databases">
        <title>Perkinsus olseni comparative genomics.</title>
        <authorList>
            <person name="Bogema D.R."/>
        </authorList>
    </citation>
    <scope>NUCLEOTIDE SEQUENCE [LARGE SCALE GENOMIC DNA]</scope>
    <source>
        <strain evidence="1 2">ATCC PRA-207</strain>
    </source>
</reference>
<keyword evidence="2" id="KW-1185">Reference proteome</keyword>
<dbReference type="EMBL" id="JABANO010011838">
    <property type="protein sequence ID" value="KAF4742805.1"/>
    <property type="molecule type" value="Genomic_DNA"/>
</dbReference>
<accession>A0A7J6TCG5</accession>
<evidence type="ECO:0000313" key="2">
    <source>
        <dbReference type="Proteomes" id="UP000553632"/>
    </source>
</evidence>
<organism evidence="1 2">
    <name type="scientific">Perkinsus olseni</name>
    <name type="common">Perkinsus atlanticus</name>
    <dbReference type="NCBI Taxonomy" id="32597"/>
    <lineage>
        <taxon>Eukaryota</taxon>
        <taxon>Sar</taxon>
        <taxon>Alveolata</taxon>
        <taxon>Perkinsozoa</taxon>
        <taxon>Perkinsea</taxon>
        <taxon>Perkinsida</taxon>
        <taxon>Perkinsidae</taxon>
        <taxon>Perkinsus</taxon>
    </lineage>
</organism>